<dbReference type="RefSeq" id="WP_012966232.1">
    <property type="nucleotide sequence ID" value="NC_013849.1"/>
</dbReference>
<proteinExistence type="inferred from homology"/>
<dbReference type="EC" id="2.1.1.86" evidence="4"/>
<keyword evidence="2 4" id="KW-0489">Methyltransferase</keyword>
<dbReference type="InterPro" id="IPR011005">
    <property type="entry name" value="Dihydropteroate_synth-like_sf"/>
</dbReference>
<keyword evidence="3 4" id="KW-0808">Transferase</keyword>
<dbReference type="STRING" id="589924.Ferp_1749"/>
<dbReference type="GO" id="GO:0006730">
    <property type="term" value="P:one-carbon metabolic process"/>
    <property type="evidence" value="ECO:0007669"/>
    <property type="project" value="InterPro"/>
</dbReference>
<organism evidence="4 5">
    <name type="scientific">Ferroglobus placidus (strain DSM 10642 / AEDII12DO)</name>
    <dbReference type="NCBI Taxonomy" id="589924"/>
    <lineage>
        <taxon>Archaea</taxon>
        <taxon>Methanobacteriati</taxon>
        <taxon>Methanobacteriota</taxon>
        <taxon>Archaeoglobi</taxon>
        <taxon>Archaeoglobales</taxon>
        <taxon>Archaeoglobaceae</taxon>
        <taxon>Ferroglobus</taxon>
    </lineage>
</organism>
<dbReference type="OrthoDB" id="18811at2157"/>
<evidence type="ECO:0000313" key="4">
    <source>
        <dbReference type="EMBL" id="ADC65893.1"/>
    </source>
</evidence>
<accession>D3RZI0</accession>
<dbReference type="GO" id="GO:0008168">
    <property type="term" value="F:methyltransferase activity"/>
    <property type="evidence" value="ECO:0007669"/>
    <property type="project" value="UniProtKB-KW"/>
</dbReference>
<dbReference type="GeneID" id="8779276"/>
<sequence length="316" mass="35062">MFCVESKVVEIGGIKIGGKGENPVVLVGTMFYTGHKIVEKRKEGKFDRKKAEELINMQETLSEETGIPSMLDIVALSEEEFKKYIDFVAEVTEMPFMIDAWKIPPKIGAAKYVKEIGLEDRVVYNSLSPWSEDLEKEVNELREIGLKHGLTVAYNMNDPSVEGRIRILKETLLPALEKAGFENILIDTSVLNTPSIALSLLACKKIKEVFGHPVGCAPSNGTDVWKYPREKWGKLGFAAVDSAAHAITALLWNDFILYGAIENAKWVFPAVATANSILATFIYDEVGKLPEGEHPLNKLFPEFVEQLGAVKCGNRS</sequence>
<protein>
    <submittedName>
        <fullName evidence="4">Tetrahydromethanopterin S-methyltransferase</fullName>
        <ecNumber evidence="4">2.1.1.86</ecNumber>
    </submittedName>
</protein>
<evidence type="ECO:0000256" key="3">
    <source>
        <dbReference type="ARBA" id="ARBA00022679"/>
    </source>
</evidence>
<dbReference type="GO" id="GO:0032259">
    <property type="term" value="P:methylation"/>
    <property type="evidence" value="ECO:0007669"/>
    <property type="project" value="UniProtKB-KW"/>
</dbReference>
<evidence type="ECO:0000256" key="2">
    <source>
        <dbReference type="ARBA" id="ARBA00022603"/>
    </source>
</evidence>
<dbReference type="HOGENOM" id="CLU_048697_0_0_2"/>
<comment type="similarity">
    <text evidence="1">Belongs to the MtrH family.</text>
</comment>
<dbReference type="InterPro" id="IPR023467">
    <property type="entry name" value="MeTrfase_MtrH/MtxH"/>
</dbReference>
<dbReference type="NCBIfam" id="NF002142">
    <property type="entry name" value="PRK00979.1-1"/>
    <property type="match status" value="1"/>
</dbReference>
<evidence type="ECO:0000313" key="5">
    <source>
        <dbReference type="Proteomes" id="UP000002613"/>
    </source>
</evidence>
<dbReference type="eggNOG" id="arCOG04336">
    <property type="taxonomic scope" value="Archaea"/>
</dbReference>
<dbReference type="SUPFAM" id="SSF51717">
    <property type="entry name" value="Dihydropteroate synthetase-like"/>
    <property type="match status" value="1"/>
</dbReference>
<dbReference type="Pfam" id="PF02007">
    <property type="entry name" value="MtrH"/>
    <property type="match status" value="1"/>
</dbReference>
<dbReference type="PaxDb" id="589924-Ferp_1749"/>
<dbReference type="Gene3D" id="3.20.20.20">
    <property type="entry name" value="Dihydropteroate synthase-like"/>
    <property type="match status" value="1"/>
</dbReference>
<evidence type="ECO:0000256" key="1">
    <source>
        <dbReference type="ARBA" id="ARBA00006230"/>
    </source>
</evidence>
<reference evidence="5" key="1">
    <citation type="submission" date="2010-02" db="EMBL/GenBank/DDBJ databases">
        <title>Complete sequence of Ferroglobus placidus DSM 10642.</title>
        <authorList>
            <consortium name="US DOE Joint Genome Institute"/>
            <person name="Lucas S."/>
            <person name="Copeland A."/>
            <person name="Lapidus A."/>
            <person name="Cheng J.-F."/>
            <person name="Bruce D."/>
            <person name="Goodwin L."/>
            <person name="Pitluck S."/>
            <person name="Saunders E."/>
            <person name="Brettin T."/>
            <person name="Detter J.C."/>
            <person name="Han C."/>
            <person name="Tapia R."/>
            <person name="Larimer F."/>
            <person name="Land M."/>
            <person name="Hauser L."/>
            <person name="Kyrpides N."/>
            <person name="Ivanova N."/>
            <person name="Holmes D."/>
            <person name="Lovley D."/>
            <person name="Kyrpides N."/>
            <person name="Anderson I.J."/>
            <person name="Woyke T."/>
        </authorList>
    </citation>
    <scope>NUCLEOTIDE SEQUENCE [LARGE SCALE GENOMIC DNA]</scope>
    <source>
        <strain evidence="5">DSM 10642 / AEDII12DO</strain>
    </source>
</reference>
<keyword evidence="5" id="KW-1185">Reference proteome</keyword>
<dbReference type="AlphaFoldDB" id="D3RZI0"/>
<name>D3RZI0_FERPA</name>
<reference evidence="4 5" key="2">
    <citation type="journal article" date="2011" name="Stand. Genomic Sci.">
        <title>Complete genome sequence of Ferroglobus placidus AEDII12DO.</title>
        <authorList>
            <person name="Anderson I."/>
            <person name="Risso C."/>
            <person name="Holmes D."/>
            <person name="Lucas S."/>
            <person name="Copeland A."/>
            <person name="Lapidus A."/>
            <person name="Cheng J.F."/>
            <person name="Bruce D."/>
            <person name="Goodwin L."/>
            <person name="Pitluck S."/>
            <person name="Saunders E."/>
            <person name="Brettin T."/>
            <person name="Detter J.C."/>
            <person name="Han C."/>
            <person name="Tapia R."/>
            <person name="Larimer F."/>
            <person name="Land M."/>
            <person name="Hauser L."/>
            <person name="Woyke T."/>
            <person name="Lovley D."/>
            <person name="Kyrpides N."/>
            <person name="Ivanova N."/>
        </authorList>
    </citation>
    <scope>NUCLEOTIDE SEQUENCE [LARGE SCALE GENOMIC DNA]</scope>
    <source>
        <strain evidence="5">DSM 10642 / AEDII12DO</strain>
    </source>
</reference>
<dbReference type="EMBL" id="CP001899">
    <property type="protein sequence ID" value="ADC65893.1"/>
    <property type="molecule type" value="Genomic_DNA"/>
</dbReference>
<gene>
    <name evidence="4" type="ordered locus">Ferp_1749</name>
</gene>
<dbReference type="KEGG" id="fpl:Ferp_1749"/>
<dbReference type="Proteomes" id="UP000002613">
    <property type="component" value="Chromosome"/>
</dbReference>